<reference evidence="1" key="1">
    <citation type="journal article" date="2015" name="Nature">
        <title>Complex archaea that bridge the gap between prokaryotes and eukaryotes.</title>
        <authorList>
            <person name="Spang A."/>
            <person name="Saw J.H."/>
            <person name="Jorgensen S.L."/>
            <person name="Zaremba-Niedzwiedzka K."/>
            <person name="Martijn J."/>
            <person name="Lind A.E."/>
            <person name="van Eijk R."/>
            <person name="Schleper C."/>
            <person name="Guy L."/>
            <person name="Ettema T.J."/>
        </authorList>
    </citation>
    <scope>NUCLEOTIDE SEQUENCE</scope>
</reference>
<gene>
    <name evidence="1" type="ORF">LCGC14_1793130</name>
</gene>
<protein>
    <submittedName>
        <fullName evidence="1">Uncharacterized protein</fullName>
    </submittedName>
</protein>
<comment type="caution">
    <text evidence="1">The sequence shown here is derived from an EMBL/GenBank/DDBJ whole genome shotgun (WGS) entry which is preliminary data.</text>
</comment>
<sequence length="278" mass="31119">MAVTVSHTEKNGSPKEYLRQGLVEAERMLIVNWEDRLVLCRELLGFWSQGGVLNPPALYEPEGNEPLYNIYAYDCSVEPIPTPPDTSGISYKKAIVTVKYKYQEQQTIGEDPVYISESIEPAAEFLTLTRKGLYFGTGGSKVPLDEDMEAPAMIIRMIDWVYTIHGVLSLGAAYYDLPGKVNNATVYSYALNRSFPTETLLCGNPAARREITRQGFPLWTVTYRFTYKNQGTLASAKGWNHWPRTDAADSTGIDFERITDGTSNVPIYTLADFSAVVR</sequence>
<name>A0A0F9J6Q0_9ZZZZ</name>
<dbReference type="AlphaFoldDB" id="A0A0F9J6Q0"/>
<evidence type="ECO:0000313" key="1">
    <source>
        <dbReference type="EMBL" id="KKM01566.1"/>
    </source>
</evidence>
<accession>A0A0F9J6Q0</accession>
<proteinExistence type="predicted"/>
<dbReference type="EMBL" id="LAZR01017163">
    <property type="protein sequence ID" value="KKM01566.1"/>
    <property type="molecule type" value="Genomic_DNA"/>
</dbReference>
<organism evidence="1">
    <name type="scientific">marine sediment metagenome</name>
    <dbReference type="NCBI Taxonomy" id="412755"/>
    <lineage>
        <taxon>unclassified sequences</taxon>
        <taxon>metagenomes</taxon>
        <taxon>ecological metagenomes</taxon>
    </lineage>
</organism>